<feature type="region of interest" description="Disordered" evidence="1">
    <location>
        <begin position="723"/>
        <end position="881"/>
    </location>
</feature>
<protein>
    <submittedName>
        <fullName evidence="2">Uncharacterized protein</fullName>
    </submittedName>
</protein>
<gene>
    <name evidence="2" type="ORF">ABL78_4950</name>
</gene>
<feature type="region of interest" description="Disordered" evidence="1">
    <location>
        <begin position="1799"/>
        <end position="1833"/>
    </location>
</feature>
<feature type="region of interest" description="Disordered" evidence="1">
    <location>
        <begin position="1607"/>
        <end position="1658"/>
    </location>
</feature>
<feature type="compositionally biased region" description="Polar residues" evidence="1">
    <location>
        <begin position="1496"/>
        <end position="1515"/>
    </location>
</feature>
<dbReference type="OrthoDB" id="1933281at2759"/>
<feature type="compositionally biased region" description="Acidic residues" evidence="1">
    <location>
        <begin position="729"/>
        <end position="739"/>
    </location>
</feature>
<name>A0A0N1I457_LEPSE</name>
<feature type="compositionally biased region" description="Polar residues" evidence="1">
    <location>
        <begin position="997"/>
        <end position="1009"/>
    </location>
</feature>
<evidence type="ECO:0000256" key="1">
    <source>
        <dbReference type="SAM" id="MobiDB-lite"/>
    </source>
</evidence>
<feature type="region of interest" description="Disordered" evidence="1">
    <location>
        <begin position="173"/>
        <end position="192"/>
    </location>
</feature>
<feature type="region of interest" description="Disordered" evidence="1">
    <location>
        <begin position="1436"/>
        <end position="1458"/>
    </location>
</feature>
<feature type="region of interest" description="Disordered" evidence="1">
    <location>
        <begin position="455"/>
        <end position="529"/>
    </location>
</feature>
<feature type="compositionally biased region" description="Polar residues" evidence="1">
    <location>
        <begin position="460"/>
        <end position="479"/>
    </location>
</feature>
<feature type="region of interest" description="Disordered" evidence="1">
    <location>
        <begin position="1491"/>
        <end position="1593"/>
    </location>
</feature>
<feature type="compositionally biased region" description="Polar residues" evidence="1">
    <location>
        <begin position="211"/>
        <end position="228"/>
    </location>
</feature>
<comment type="caution">
    <text evidence="2">The sequence shown here is derived from an EMBL/GenBank/DDBJ whole genome shotgun (WGS) entry which is preliminary data.</text>
</comment>
<feature type="compositionally biased region" description="Low complexity" evidence="1">
    <location>
        <begin position="1436"/>
        <end position="1454"/>
    </location>
</feature>
<dbReference type="EMBL" id="LJSK01000155">
    <property type="protein sequence ID" value="KPI85988.1"/>
    <property type="molecule type" value="Genomic_DNA"/>
</dbReference>
<dbReference type="OMA" id="RAWKRED"/>
<feature type="region of interest" description="Disordered" evidence="1">
    <location>
        <begin position="81"/>
        <end position="100"/>
    </location>
</feature>
<organism evidence="2 3">
    <name type="scientific">Leptomonas seymouri</name>
    <dbReference type="NCBI Taxonomy" id="5684"/>
    <lineage>
        <taxon>Eukaryota</taxon>
        <taxon>Discoba</taxon>
        <taxon>Euglenozoa</taxon>
        <taxon>Kinetoplastea</taxon>
        <taxon>Metakinetoplastina</taxon>
        <taxon>Trypanosomatida</taxon>
        <taxon>Trypanosomatidae</taxon>
        <taxon>Leishmaniinae</taxon>
        <taxon>Leptomonas</taxon>
    </lineage>
</organism>
<feature type="region of interest" description="Disordered" evidence="1">
    <location>
        <begin position="197"/>
        <end position="300"/>
    </location>
</feature>
<reference evidence="2 3" key="1">
    <citation type="journal article" date="2015" name="PLoS Pathog.">
        <title>Leptomonas seymouri: Adaptations to the Dixenous Life Cycle Analyzed by Genome Sequencing, Transcriptome Profiling and Co-infection with Leishmania donovani.</title>
        <authorList>
            <person name="Kraeva N."/>
            <person name="Butenko A."/>
            <person name="Hlavacova J."/>
            <person name="Kostygov A."/>
            <person name="Myskova J."/>
            <person name="Grybchuk D."/>
            <person name="Lestinova T."/>
            <person name="Votypka J."/>
            <person name="Volf P."/>
            <person name="Opperdoes F."/>
            <person name="Flegontov P."/>
            <person name="Lukes J."/>
            <person name="Yurchenko V."/>
        </authorList>
    </citation>
    <scope>NUCLEOTIDE SEQUENCE [LARGE SCALE GENOMIC DNA]</scope>
    <source>
        <strain evidence="2 3">ATCC 30220</strain>
    </source>
</reference>
<feature type="compositionally biased region" description="Polar residues" evidence="1">
    <location>
        <begin position="852"/>
        <end position="881"/>
    </location>
</feature>
<feature type="compositionally biased region" description="Gly residues" evidence="1">
    <location>
        <begin position="500"/>
        <end position="510"/>
    </location>
</feature>
<feature type="region of interest" description="Disordered" evidence="1">
    <location>
        <begin position="896"/>
        <end position="1028"/>
    </location>
</feature>
<feature type="compositionally biased region" description="Basic and acidic residues" evidence="1">
    <location>
        <begin position="1551"/>
        <end position="1567"/>
    </location>
</feature>
<feature type="compositionally biased region" description="Low complexity" evidence="1">
    <location>
        <begin position="782"/>
        <end position="799"/>
    </location>
</feature>
<proteinExistence type="predicted"/>
<feature type="region of interest" description="Disordered" evidence="1">
    <location>
        <begin position="367"/>
        <end position="440"/>
    </location>
</feature>
<feature type="compositionally biased region" description="Low complexity" evidence="1">
    <location>
        <begin position="18"/>
        <end position="33"/>
    </location>
</feature>
<dbReference type="Proteomes" id="UP000038009">
    <property type="component" value="Unassembled WGS sequence"/>
</dbReference>
<feature type="compositionally biased region" description="Basic and acidic residues" evidence="1">
    <location>
        <begin position="761"/>
        <end position="773"/>
    </location>
</feature>
<feature type="region of interest" description="Disordered" evidence="1">
    <location>
        <begin position="1"/>
        <end position="33"/>
    </location>
</feature>
<keyword evidence="3" id="KW-1185">Reference proteome</keyword>
<feature type="compositionally biased region" description="Low complexity" evidence="1">
    <location>
        <begin position="1537"/>
        <end position="1548"/>
    </location>
</feature>
<feature type="compositionally biased region" description="Low complexity" evidence="1">
    <location>
        <begin position="823"/>
        <end position="841"/>
    </location>
</feature>
<evidence type="ECO:0000313" key="2">
    <source>
        <dbReference type="EMBL" id="KPI85988.1"/>
    </source>
</evidence>
<sequence>MGGVHGESATVQPSNRGSSAPPSAPTDASSTASPAFAQRSPFYAVAHSAKAATTSLQSLLAVVGRLEEAFRSSGDAVLRSANFPSNPETRELQNAASSPSSTDLLLATLDSLASATTRGDAEVGQQLTSLRRGVATLTQELHSLLERCPNLQSSTATTTTGPSAAVQGLIAHGTQSPTPLNSVRTGGGVAARLPVGEHSSSAAAPAASDSTQGSPRPSVVVTPTTSPQLLPGSFASRRGNGSGLGDALRSPSSMTSSVSPTPARATTRATDSANTPGALTPAARPLPSSPNRTATAAMQLSSAASLSPQLFAHPVDRSDFTQLPVSLFPSAACAESVKRYLSNCVEWPPRPRKHNVRLLTPRRHWRDDRAGGGAKAVCVSTDSGSDMGRGPWGDVEEDAEEDGFHTPATTASRPEQDGDNGCRAASLAVSQHRSRDDTDEFLRRLMEDSPYDMSMLRAGSRSSDSNSNAYHSGDSSSSAGVEEDQQQPLSATGAAEQYHGGVGIDAGTGAKGKRMRSHHTCETDCSATQVKKSLRRGRPTVMESVDALVLAQLRADGVCLSDAMVCELRGCAPAAGNCGSCTTSDGRAKAAKTQELLSAQAAERRGAESCDEMVPMAAVSTTQRSRHVRQAAVKDSGAVDFADVLQEVRGFVRHAQRSVGPFDDLPAASANFPSAPLTRPRVLDVPAGLSPSALQSPLLPTTAAWFDQIHDFCSLLDGTALCPSRDRSDEEEERSDADDAAAKNSDGRGTRRSYTTTTTATRERVPLHDDSRHSTCASGRLSSTTSSNTATAASENNFSLADEFFTSAEEAEDGENDEEEDNAQQQQPLQRPALPSGASDVSSRRHSSPSRITGTASHTQQPLAMSASSADEPSVHSSTNNNTYFAQGSFSTLSTTAPLNAPSAEAEAAEAAEVERGGPAQETTPIRPGQSNVATSGDFWLERGDVPLNATPSSARLGLQTPGNVGLRSGRGLERDTSRGAAAAGDEGRAEAGRRSSPFTRMSHSSTINVPAAHTLEQRNHRRERQRHRNFQEERLAFLRDRYWHQLGSNTEEWASSACRLPHVAGKVKLSKRKEEKILEGGVLKRPGNAAGGDTPFFNCRAAAQELRALSALMRTDLTLLTTLQELSRLLTEAAARTSTAAVTPPVLLATRSPPLKDQLANLQWSESLSAATELLLSVQEQQIMQTRIQNELNLRGTTRGDYESASVAPALSAASSATPSSTMISLLLSSLHPVSALGYAPLLAQFLSTSSHRHGAAEEEVQAQENEGRVARFVAAVTPYLLAWRSRPATGAVPTLNTTTPFSLLLPVWAYVEAVTTELLEEARKLNALYELFAQLATEAAAAMETTGGRFSRSGVDDRLLSHVRHGGRAISVFTNAGVAGTRLSMDNGLEKFITPVSRHLLRSFDRLETRHLLPNVFPDVHLSDVVARRRAQRLQLRQQQPPLSPSPSLSARTPPPRLSIAHRRLSGRATEGHGGAATAAADEDEALDSFALPSGNSPSSQARRNAVGAQSSMRDGEQQRQQQSARSSGTPVRPPSEANNRNSSNENADDGRNNEEEESRRRDDNAATPNARRGSTSRRTNRSSTASSEPRHVIIEGFVRYLTGGMDRLRGSSGRGSRTGEEESHGGSEGGNSPSLKSQQPSVQQHHSPSGLTLDVPHTSSLLKEQDGRLEKATSNFALIRAVSGDLLTQTVVGDVQGGLRAVTELQVADLSRRHYFNSQAAAFTMQLAPSSLSTALGSNLDSVPFTSVVQCRWQPVFQSTMCFCPVTRRRCLDPLVCGALVVCSPLLPEEIIYCSPEESSPPSNHNTTHVSPRGGAPPSPSGSSPLPFPATIRALRNGLGRAMAVRALGGGRPTPGPSVRRAEAAREAAVSLPLPSVIATTQTATTGSSPLLPGQPAAGAAPVGRVAILPARAELLPPHFPAFFLRQTPMLPERVVLPRILTQIPTTLYADSSAVAGGSEQGNGEAEEEENEGISPEGEVVLPEAARRVLQAVTLLMEAPPITRNLLLSPDVSQTRWLNPPTLLECGHVVAHKTYLDLRTSARRTSRTAAVPPATVVCCPYCSKITPVKDALTLSYLY</sequence>
<feature type="compositionally biased region" description="Polar residues" evidence="1">
    <location>
        <begin position="173"/>
        <end position="184"/>
    </location>
</feature>
<feature type="compositionally biased region" description="Low complexity" evidence="1">
    <location>
        <begin position="199"/>
        <end position="210"/>
    </location>
</feature>
<feature type="compositionally biased region" description="Low complexity" evidence="1">
    <location>
        <begin position="250"/>
        <end position="270"/>
    </location>
</feature>
<feature type="region of interest" description="Disordered" evidence="1">
    <location>
        <begin position="1956"/>
        <end position="1981"/>
    </location>
</feature>
<evidence type="ECO:0000313" key="3">
    <source>
        <dbReference type="Proteomes" id="UP000038009"/>
    </source>
</evidence>
<feature type="compositionally biased region" description="Acidic residues" evidence="1">
    <location>
        <begin position="809"/>
        <end position="822"/>
    </location>
</feature>
<feature type="compositionally biased region" description="Low complexity" evidence="1">
    <location>
        <begin position="1633"/>
        <end position="1652"/>
    </location>
</feature>
<feature type="compositionally biased region" description="Polar residues" evidence="1">
    <location>
        <begin position="921"/>
        <end position="935"/>
    </location>
</feature>
<dbReference type="VEuPathDB" id="TriTrypDB:Lsey_0155_0090"/>
<accession>A0A0N1I457</accession>
<feature type="compositionally biased region" description="Low complexity" evidence="1">
    <location>
        <begin position="1521"/>
        <end position="1530"/>
    </location>
</feature>